<accession>A0A0T5Z5W6</accession>
<name>A0A0T5Z5W6_9GAMM</name>
<feature type="transmembrane region" description="Helical" evidence="1">
    <location>
        <begin position="33"/>
        <end position="50"/>
    </location>
</feature>
<gene>
    <name evidence="2" type="ORF">Ga0074115_10151</name>
    <name evidence="3" type="ORF">Ga0076813_12756</name>
</gene>
<proteinExistence type="predicted"/>
<keyword evidence="1" id="KW-0472">Membrane</keyword>
<dbReference type="EMBL" id="LDXT01000095">
    <property type="protein sequence ID" value="KRT53720.1"/>
    <property type="molecule type" value="Genomic_DNA"/>
</dbReference>
<evidence type="ECO:0000313" key="5">
    <source>
        <dbReference type="Proteomes" id="UP000051634"/>
    </source>
</evidence>
<evidence type="ECO:0000313" key="4">
    <source>
        <dbReference type="Proteomes" id="UP000051276"/>
    </source>
</evidence>
<sequence>MFESVLEIVIYRSGLYLSSYIFRSLLPGPGDGVLSRGLIAFSVMLALVLFKGRYL</sequence>
<dbReference type="Proteomes" id="UP000051634">
    <property type="component" value="Unassembled WGS sequence"/>
</dbReference>
<evidence type="ECO:0000313" key="2">
    <source>
        <dbReference type="EMBL" id="KRT53720.1"/>
    </source>
</evidence>
<keyword evidence="5" id="KW-1185">Reference proteome</keyword>
<dbReference type="EMBL" id="LMXI01000419">
    <property type="protein sequence ID" value="KRT58099.1"/>
    <property type="molecule type" value="Genomic_DNA"/>
</dbReference>
<keyword evidence="1" id="KW-1133">Transmembrane helix</keyword>
<protein>
    <submittedName>
        <fullName evidence="3">Uncharacterized protein</fullName>
    </submittedName>
</protein>
<comment type="caution">
    <text evidence="3">The sequence shown here is derived from an EMBL/GenBank/DDBJ whole genome shotgun (WGS) entry which is preliminary data.</text>
</comment>
<keyword evidence="1" id="KW-0812">Transmembrane</keyword>
<dbReference type="RefSeq" id="WP_157292593.1">
    <property type="nucleotide sequence ID" value="NZ_KQ556882.1"/>
</dbReference>
<dbReference type="Proteomes" id="UP000051276">
    <property type="component" value="Unassembled WGS sequence"/>
</dbReference>
<dbReference type="AlphaFoldDB" id="A0A0T5Z5W6"/>
<organism evidence="3 4">
    <name type="scientific">endosymbiont of Ridgeia piscesae</name>
    <dbReference type="NCBI Taxonomy" id="54398"/>
    <lineage>
        <taxon>Bacteria</taxon>
        <taxon>Pseudomonadati</taxon>
        <taxon>Pseudomonadota</taxon>
        <taxon>Gammaproteobacteria</taxon>
        <taxon>sulfur-oxidizing symbionts</taxon>
    </lineage>
</organism>
<reference evidence="4 5" key="1">
    <citation type="submission" date="2015-11" db="EMBL/GenBank/DDBJ databases">
        <title>The genome of Candidatus Endoriftia persephone in Ridgeia piscesae and population structure of the North Eastern Pacific vestimentiferan symbionts.</title>
        <authorList>
            <person name="Perez M."/>
            <person name="Juniper K.S."/>
        </authorList>
    </citation>
    <scope>NUCLEOTIDE SEQUENCE [LARGE SCALE GENOMIC DNA]</scope>
    <source>
        <strain evidence="3">Ind10</strain>
        <strain evidence="2">Ind11</strain>
    </source>
</reference>
<evidence type="ECO:0000256" key="1">
    <source>
        <dbReference type="SAM" id="Phobius"/>
    </source>
</evidence>
<dbReference type="STRING" id="54398.Ga0074115_10151"/>
<evidence type="ECO:0000313" key="3">
    <source>
        <dbReference type="EMBL" id="KRT58099.1"/>
    </source>
</evidence>